<feature type="domain" description="TadE-like" evidence="2">
    <location>
        <begin position="26"/>
        <end position="65"/>
    </location>
</feature>
<organism evidence="3 4">
    <name type="scientific">Nitratireductor pacificus pht-3B</name>
    <dbReference type="NCBI Taxonomy" id="391937"/>
    <lineage>
        <taxon>Bacteria</taxon>
        <taxon>Pseudomonadati</taxon>
        <taxon>Pseudomonadota</taxon>
        <taxon>Alphaproteobacteria</taxon>
        <taxon>Hyphomicrobiales</taxon>
        <taxon>Phyllobacteriaceae</taxon>
        <taxon>Nitratireductor</taxon>
    </lineage>
</organism>
<name>K2LNX5_9HYPH</name>
<dbReference type="PATRIC" id="fig|391937.3.peg.1691"/>
<dbReference type="EMBL" id="AMRM01000007">
    <property type="protein sequence ID" value="EKF19464.1"/>
    <property type="molecule type" value="Genomic_DNA"/>
</dbReference>
<protein>
    <recommendedName>
        <fullName evidence="2">TadE-like domain-containing protein</fullName>
    </recommendedName>
</protein>
<dbReference type="Proteomes" id="UP000006786">
    <property type="component" value="Unassembled WGS sequence"/>
</dbReference>
<evidence type="ECO:0000313" key="4">
    <source>
        <dbReference type="Proteomes" id="UP000006786"/>
    </source>
</evidence>
<evidence type="ECO:0000313" key="3">
    <source>
        <dbReference type="EMBL" id="EKF19464.1"/>
    </source>
</evidence>
<accession>K2LNX5</accession>
<feature type="transmembrane region" description="Helical" evidence="1">
    <location>
        <begin position="26"/>
        <end position="45"/>
    </location>
</feature>
<keyword evidence="1" id="KW-0472">Membrane</keyword>
<evidence type="ECO:0000259" key="2">
    <source>
        <dbReference type="Pfam" id="PF07811"/>
    </source>
</evidence>
<dbReference type="eggNOG" id="COG4961">
    <property type="taxonomic scope" value="Bacteria"/>
</dbReference>
<gene>
    <name evidence="3" type="ORF">NA2_08229</name>
</gene>
<dbReference type="OrthoDB" id="7189296at2"/>
<evidence type="ECO:0000256" key="1">
    <source>
        <dbReference type="SAM" id="Phobius"/>
    </source>
</evidence>
<dbReference type="AlphaFoldDB" id="K2LNX5"/>
<keyword evidence="1" id="KW-0812">Transmembrane</keyword>
<sequence length="208" mass="23134">MAAKPQHDRRHGFLTKMRRFASDRRGVAALEFIFVAPLLFGLYFLTLEFAQAIDTNKKVSRVASTVGDLIAQQPSITPGEVDAIMKIGGALLTPYKRSPPKIIVTAVEITDEPTPQVRVVWSRKLQDGKTSEALKPGSSAEVPEKLKTRGSFYIWATADLGYKPIITWSESGKKTLGLTAMVGLDNMEMSERYYLRPRMSRTIPCPDC</sequence>
<proteinExistence type="predicted"/>
<keyword evidence="4" id="KW-1185">Reference proteome</keyword>
<dbReference type="InterPro" id="IPR012495">
    <property type="entry name" value="TadE-like_dom"/>
</dbReference>
<reference evidence="3 4" key="1">
    <citation type="journal article" date="2012" name="J. Bacteriol.">
        <title>Genome Sequence of Nitratireductor pacificus Type Strain pht-3B.</title>
        <authorList>
            <person name="Lai Q."/>
            <person name="Li G."/>
            <person name="Shao Z."/>
        </authorList>
    </citation>
    <scope>NUCLEOTIDE SEQUENCE [LARGE SCALE GENOMIC DNA]</scope>
    <source>
        <strain evidence="4">pht-3B</strain>
    </source>
</reference>
<keyword evidence="1" id="KW-1133">Transmembrane helix</keyword>
<comment type="caution">
    <text evidence="3">The sequence shown here is derived from an EMBL/GenBank/DDBJ whole genome shotgun (WGS) entry which is preliminary data.</text>
</comment>
<dbReference type="STRING" id="391937.NA2_08229"/>
<dbReference type="RefSeq" id="WP_008596133.1">
    <property type="nucleotide sequence ID" value="NZ_AMRM01000007.1"/>
</dbReference>
<dbReference type="Pfam" id="PF07811">
    <property type="entry name" value="TadE"/>
    <property type="match status" value="1"/>
</dbReference>